<dbReference type="Pfam" id="PF00023">
    <property type="entry name" value="Ank"/>
    <property type="match status" value="1"/>
</dbReference>
<organism evidence="2 3">
    <name type="scientific">Rhodamnia argentea</name>
    <dbReference type="NCBI Taxonomy" id="178133"/>
    <lineage>
        <taxon>Eukaryota</taxon>
        <taxon>Viridiplantae</taxon>
        <taxon>Streptophyta</taxon>
        <taxon>Embryophyta</taxon>
        <taxon>Tracheophyta</taxon>
        <taxon>Spermatophyta</taxon>
        <taxon>Magnoliopsida</taxon>
        <taxon>eudicotyledons</taxon>
        <taxon>Gunneridae</taxon>
        <taxon>Pentapetalae</taxon>
        <taxon>rosids</taxon>
        <taxon>malvids</taxon>
        <taxon>Myrtales</taxon>
        <taxon>Myrtaceae</taxon>
        <taxon>Myrtoideae</taxon>
        <taxon>Myrteae</taxon>
        <taxon>Australasian group</taxon>
        <taxon>Rhodamnia</taxon>
    </lineage>
</organism>
<dbReference type="InterPro" id="IPR051616">
    <property type="entry name" value="Cul2-RING_E3_ligase_SR"/>
</dbReference>
<dbReference type="Pfam" id="PF12796">
    <property type="entry name" value="Ank_2"/>
    <property type="match status" value="1"/>
</dbReference>
<dbReference type="SMART" id="SM00248">
    <property type="entry name" value="ANK"/>
    <property type="match status" value="3"/>
</dbReference>
<proteinExistence type="predicted"/>
<name>A0ABM3HC10_9MYRT</name>
<dbReference type="PANTHER" id="PTHR46224">
    <property type="entry name" value="ANKYRIN REPEAT FAMILY PROTEIN"/>
    <property type="match status" value="1"/>
</dbReference>
<feature type="repeat" description="ANK" evidence="1">
    <location>
        <begin position="65"/>
        <end position="97"/>
    </location>
</feature>
<gene>
    <name evidence="3" type="primary">LOC125314892</name>
</gene>
<accession>A0ABM3HC10</accession>
<dbReference type="RefSeq" id="XP_048134135.1">
    <property type="nucleotide sequence ID" value="XM_048278178.1"/>
</dbReference>
<keyword evidence="2" id="KW-1185">Reference proteome</keyword>
<keyword evidence="1" id="KW-0040">ANK repeat</keyword>
<dbReference type="Gene3D" id="1.25.40.20">
    <property type="entry name" value="Ankyrin repeat-containing domain"/>
    <property type="match status" value="1"/>
</dbReference>
<dbReference type="PROSITE" id="PS50088">
    <property type="entry name" value="ANK_REPEAT"/>
    <property type="match status" value="2"/>
</dbReference>
<dbReference type="PROSITE" id="PS50297">
    <property type="entry name" value="ANK_REP_REGION"/>
    <property type="match status" value="2"/>
</dbReference>
<dbReference type="PANTHER" id="PTHR46224:SF6">
    <property type="entry name" value="ANKYRIN REPEAT FAMILY PROTEIN"/>
    <property type="match status" value="1"/>
</dbReference>
<reference evidence="3" key="2">
    <citation type="submission" date="2025-08" db="UniProtKB">
        <authorList>
            <consortium name="RefSeq"/>
        </authorList>
    </citation>
    <scope>IDENTIFICATION</scope>
    <source>
        <tissue evidence="3">Leaf</tissue>
    </source>
</reference>
<dbReference type="SUPFAM" id="SSF48403">
    <property type="entry name" value="Ankyrin repeat"/>
    <property type="match status" value="1"/>
</dbReference>
<evidence type="ECO:0000256" key="1">
    <source>
        <dbReference type="PROSITE-ProRule" id="PRU00023"/>
    </source>
</evidence>
<dbReference type="InterPro" id="IPR036770">
    <property type="entry name" value="Ankyrin_rpt-contain_sf"/>
</dbReference>
<protein>
    <submittedName>
        <fullName evidence="3">Ankyrin repeat protein RF_0381</fullName>
    </submittedName>
</protein>
<feature type="repeat" description="ANK" evidence="1">
    <location>
        <begin position="98"/>
        <end position="130"/>
    </location>
</feature>
<dbReference type="InterPro" id="IPR002110">
    <property type="entry name" value="Ankyrin_rpt"/>
</dbReference>
<evidence type="ECO:0000313" key="2">
    <source>
        <dbReference type="Proteomes" id="UP000827889"/>
    </source>
</evidence>
<dbReference type="GeneID" id="125314892"/>
<dbReference type="Proteomes" id="UP000827889">
    <property type="component" value="Chromosome 1"/>
</dbReference>
<evidence type="ECO:0000313" key="3">
    <source>
        <dbReference type="RefSeq" id="XP_048134135.1"/>
    </source>
</evidence>
<sequence length="146" mass="15339">MASSSSTPLTVSPEVLAFLSAVRAGNLGLLKGCGALYFAAAEANMEVCKYLLEELKLDVDPKDVDGDTALHHVARSVHNETARYLIDRGADPAITDDGGLTVVHYSAGSGNVELMNFLLSKGVDIDCQSSSGSPLMFSADCVSKML</sequence>
<reference evidence="2" key="1">
    <citation type="submission" date="2025-05" db="UniProtKB">
        <authorList>
            <consortium name="RefSeq"/>
        </authorList>
    </citation>
    <scope>NUCLEOTIDE SEQUENCE [LARGE SCALE GENOMIC DNA]</scope>
</reference>